<comment type="caution">
    <text evidence="1">The sequence shown here is derived from an EMBL/GenBank/DDBJ whole genome shotgun (WGS) entry which is preliminary data.</text>
</comment>
<evidence type="ECO:0000313" key="1">
    <source>
        <dbReference type="EMBL" id="KLV16130.1"/>
    </source>
</evidence>
<name>A0A0J1KHY3_BACAN</name>
<dbReference type="AlphaFoldDB" id="A0A0J1KHY3"/>
<gene>
    <name evidence="1" type="ORF">ABW01_21225</name>
</gene>
<sequence>MHFNEMVILKKWIRPQSVQSLSDSFYEIFIGQVNRMDFKSMTLKEVNGLGKEFVADLLFSIEKSKRGIYMSSTLYVLQNSINILMNE</sequence>
<reference evidence="1 2" key="1">
    <citation type="submission" date="2015-05" db="EMBL/GenBank/DDBJ databases">
        <title>Whole genome sequence and identification of bacterial endophytes from Costus igneus.</title>
        <authorList>
            <person name="Lee Y.P."/>
            <person name="Gan H.M."/>
            <person name="Eng W."/>
            <person name="Wheatley M.S."/>
            <person name="Caraballo A."/>
            <person name="Polter S."/>
            <person name="Savka M.A."/>
            <person name="Hudson A.O."/>
        </authorList>
    </citation>
    <scope>NUCLEOTIDE SEQUENCE [LARGE SCALE GENOMIC DNA]</scope>
    <source>
        <strain evidence="1 2">RIT375</strain>
    </source>
</reference>
<dbReference type="PATRIC" id="fig|1392.242.peg.2119"/>
<proteinExistence type="predicted"/>
<protein>
    <submittedName>
        <fullName evidence="1">Uncharacterized protein</fullName>
    </submittedName>
</protein>
<accession>A0A0J1KHY3</accession>
<dbReference type="EMBL" id="LDPG01000018">
    <property type="protein sequence ID" value="KLV16130.1"/>
    <property type="molecule type" value="Genomic_DNA"/>
</dbReference>
<dbReference type="Proteomes" id="UP000035904">
    <property type="component" value="Unassembled WGS sequence"/>
</dbReference>
<evidence type="ECO:0000313" key="2">
    <source>
        <dbReference type="Proteomes" id="UP000035904"/>
    </source>
</evidence>
<organism evidence="1 2">
    <name type="scientific">Bacillus anthracis</name>
    <name type="common">anthrax bacterium</name>
    <dbReference type="NCBI Taxonomy" id="1392"/>
    <lineage>
        <taxon>Bacteria</taxon>
        <taxon>Bacillati</taxon>
        <taxon>Bacillota</taxon>
        <taxon>Bacilli</taxon>
        <taxon>Bacillales</taxon>
        <taxon>Bacillaceae</taxon>
        <taxon>Bacillus</taxon>
        <taxon>Bacillus cereus group</taxon>
    </lineage>
</organism>